<evidence type="ECO:0000256" key="3">
    <source>
        <dbReference type="ARBA" id="ARBA00023125"/>
    </source>
</evidence>
<dbReference type="PANTHER" id="PTHR30579:SF7">
    <property type="entry name" value="HTH-TYPE TRANSCRIPTIONAL REGULATOR LRHA-RELATED"/>
    <property type="match status" value="1"/>
</dbReference>
<protein>
    <submittedName>
        <fullName evidence="6">LysR family transcriptional regulator</fullName>
    </submittedName>
</protein>
<dbReference type="InterPro" id="IPR036388">
    <property type="entry name" value="WH-like_DNA-bd_sf"/>
</dbReference>
<dbReference type="SUPFAM" id="SSF53850">
    <property type="entry name" value="Periplasmic binding protein-like II"/>
    <property type="match status" value="1"/>
</dbReference>
<dbReference type="Pfam" id="PF00126">
    <property type="entry name" value="HTH_1"/>
    <property type="match status" value="1"/>
</dbReference>
<dbReference type="InterPro" id="IPR005119">
    <property type="entry name" value="LysR_subst-bd"/>
</dbReference>
<keyword evidence="4" id="KW-0804">Transcription</keyword>
<dbReference type="InterPro" id="IPR050176">
    <property type="entry name" value="LTTR"/>
</dbReference>
<evidence type="ECO:0000259" key="5">
    <source>
        <dbReference type="PROSITE" id="PS50931"/>
    </source>
</evidence>
<dbReference type="Pfam" id="PF03466">
    <property type="entry name" value="LysR_substrate"/>
    <property type="match status" value="1"/>
</dbReference>
<dbReference type="FunFam" id="1.10.10.10:FF:000001">
    <property type="entry name" value="LysR family transcriptional regulator"/>
    <property type="match status" value="1"/>
</dbReference>
<evidence type="ECO:0000256" key="1">
    <source>
        <dbReference type="ARBA" id="ARBA00009437"/>
    </source>
</evidence>
<evidence type="ECO:0000313" key="7">
    <source>
        <dbReference type="Proteomes" id="UP000509568"/>
    </source>
</evidence>
<dbReference type="AlphaFoldDB" id="A0A7D5D5Q8"/>
<dbReference type="InterPro" id="IPR036390">
    <property type="entry name" value="WH_DNA-bd_sf"/>
</dbReference>
<sequence length="285" mass="31376">MRRFDLDLLHTLTVVAEAGTLSAAAERLHRSQSAVSEQLQKLEAFCGQQLFSRSKRGTRLTPMGERLLAHARQLLDLNEQAFHDMRGTRLSGDLRLLITDYFRPNAIAPLLKRLTDRYPGLRLHVTIRKSAMIEAQPDDFDIGLYMQIVLEDTPAPAEGVEAVRNEKLQWVVAEHLLQDRPATLPLVILPATCSLQGLALNILQRARQPYLVAHSASGVAGLQSALSAGLGVACLNESSIPPGVVPVPAHWQLPALPSVQFRARVNEHSGSLARDVLSMLRPHLV</sequence>
<evidence type="ECO:0000256" key="4">
    <source>
        <dbReference type="ARBA" id="ARBA00023163"/>
    </source>
</evidence>
<dbReference type="RefSeq" id="WP_176569883.1">
    <property type="nucleotide sequence ID" value="NZ_CP056030.1"/>
</dbReference>
<gene>
    <name evidence="6" type="ORF">HWQ56_04430</name>
</gene>
<keyword evidence="3" id="KW-0238">DNA-binding</keyword>
<dbReference type="KEGG" id="pez:HWQ56_04430"/>
<evidence type="ECO:0000256" key="2">
    <source>
        <dbReference type="ARBA" id="ARBA00023015"/>
    </source>
</evidence>
<name>A0A7D5D5Q8_9PSED</name>
<dbReference type="Gene3D" id="1.10.10.10">
    <property type="entry name" value="Winged helix-like DNA-binding domain superfamily/Winged helix DNA-binding domain"/>
    <property type="match status" value="1"/>
</dbReference>
<dbReference type="SUPFAM" id="SSF46785">
    <property type="entry name" value="Winged helix' DNA-binding domain"/>
    <property type="match status" value="1"/>
</dbReference>
<dbReference type="GO" id="GO:0003677">
    <property type="term" value="F:DNA binding"/>
    <property type="evidence" value="ECO:0007669"/>
    <property type="project" value="UniProtKB-KW"/>
</dbReference>
<dbReference type="InterPro" id="IPR000847">
    <property type="entry name" value="LysR_HTH_N"/>
</dbReference>
<dbReference type="GO" id="GO:0003700">
    <property type="term" value="F:DNA-binding transcription factor activity"/>
    <property type="evidence" value="ECO:0007669"/>
    <property type="project" value="InterPro"/>
</dbReference>
<dbReference type="PRINTS" id="PR00039">
    <property type="entry name" value="HTHLYSR"/>
</dbReference>
<dbReference type="PROSITE" id="PS50931">
    <property type="entry name" value="HTH_LYSR"/>
    <property type="match status" value="1"/>
</dbReference>
<dbReference type="Gene3D" id="3.40.190.10">
    <property type="entry name" value="Periplasmic binding protein-like II"/>
    <property type="match status" value="2"/>
</dbReference>
<accession>A0A7D5D5Q8</accession>
<dbReference type="PANTHER" id="PTHR30579">
    <property type="entry name" value="TRANSCRIPTIONAL REGULATOR"/>
    <property type="match status" value="1"/>
</dbReference>
<evidence type="ECO:0000313" key="6">
    <source>
        <dbReference type="EMBL" id="QKZ03075.1"/>
    </source>
</evidence>
<keyword evidence="2" id="KW-0805">Transcription regulation</keyword>
<keyword evidence="7" id="KW-1185">Reference proteome</keyword>
<dbReference type="EMBL" id="CP056030">
    <property type="protein sequence ID" value="QKZ03075.1"/>
    <property type="molecule type" value="Genomic_DNA"/>
</dbReference>
<dbReference type="Proteomes" id="UP000509568">
    <property type="component" value="Chromosome"/>
</dbReference>
<organism evidence="6 7">
    <name type="scientific">Pseudomonas eucalypticola</name>
    <dbReference type="NCBI Taxonomy" id="2599595"/>
    <lineage>
        <taxon>Bacteria</taxon>
        <taxon>Pseudomonadati</taxon>
        <taxon>Pseudomonadota</taxon>
        <taxon>Gammaproteobacteria</taxon>
        <taxon>Pseudomonadales</taxon>
        <taxon>Pseudomonadaceae</taxon>
        <taxon>Pseudomonas</taxon>
    </lineage>
</organism>
<proteinExistence type="inferred from homology"/>
<feature type="domain" description="HTH lysR-type" evidence="5">
    <location>
        <begin position="4"/>
        <end position="61"/>
    </location>
</feature>
<reference evidence="6 7" key="1">
    <citation type="submission" date="2020-06" db="EMBL/GenBank/DDBJ databases">
        <title>Pseudomonas eucalypticola sp. nov., an endophyte of Eucalyptus dunnii leaves with biocontrol ability of eucalyptus leaf blight.</title>
        <authorList>
            <person name="Liu Y."/>
            <person name="Song Z."/>
            <person name="Zeng H."/>
            <person name="Lu M."/>
            <person name="Wang X."/>
            <person name="Lian X."/>
            <person name="Zhang Q."/>
        </authorList>
    </citation>
    <scope>NUCLEOTIDE SEQUENCE [LARGE SCALE GENOMIC DNA]</scope>
    <source>
        <strain evidence="6 7">NP-1</strain>
    </source>
</reference>
<comment type="similarity">
    <text evidence="1">Belongs to the LysR transcriptional regulatory family.</text>
</comment>